<feature type="transmembrane region" description="Helical" evidence="6">
    <location>
        <begin position="296"/>
        <end position="315"/>
    </location>
</feature>
<dbReference type="Gene3D" id="1.20.1250.20">
    <property type="entry name" value="MFS general substrate transporter like domains"/>
    <property type="match status" value="1"/>
</dbReference>
<feature type="transmembrane region" description="Helical" evidence="6">
    <location>
        <begin position="160"/>
        <end position="185"/>
    </location>
</feature>
<gene>
    <name evidence="7" type="ORF">ACFSJD_41735</name>
</gene>
<dbReference type="InterPro" id="IPR036259">
    <property type="entry name" value="MFS_trans_sf"/>
</dbReference>
<evidence type="ECO:0000256" key="3">
    <source>
        <dbReference type="ARBA" id="ARBA00022692"/>
    </source>
</evidence>
<proteinExistence type="predicted"/>
<dbReference type="Proteomes" id="UP001597114">
    <property type="component" value="Unassembled WGS sequence"/>
</dbReference>
<dbReference type="RefSeq" id="WP_344724189.1">
    <property type="nucleotide sequence ID" value="NZ_BAAAUS010000024.1"/>
</dbReference>
<dbReference type="PANTHER" id="PTHR23513">
    <property type="entry name" value="INTEGRAL MEMBRANE EFFLUX PROTEIN-RELATED"/>
    <property type="match status" value="1"/>
</dbReference>
<keyword evidence="4 6" id="KW-1133">Transmembrane helix</keyword>
<sequence length="423" mass="43019">MAGAELRAVFRVREFQVVWAAELLSIAGDQLARVALAVLVYGRTGSAAWAAATYALTFLPALLGGVLLSGLADRHRRREVMIAADVVRAVFVAAMAIPGLPLWALCTLLVVVVLLGAPHTAAQGALLPEILRGELYERGLAVRQITGQTAQLAGFASGGVLVAAISPSMALLGNAVSFALSAVLVRGGLRDRPVPATDRDDRGDAGVAADVPAAGLSGVVAALTEIAADPRRRALVLLAWLVGWYVVPEALAAPYADQVGAGPTVVGLLMAADPLGSVVGAWLFVRFVPAVIRARLVGVLAAGAGVPLVFCLFRPPIPLTLLLWAVSGMLSTAYLLQTQASFVRATPAVGRGRAIGVAASGIIAAQGAAVLVGGVLADHWDPATAIAVAGAVGVLLSSGVAVAWHRANRSSSEPVAATVLASG</sequence>
<feature type="transmembrane region" description="Helical" evidence="6">
    <location>
        <begin position="383"/>
        <end position="404"/>
    </location>
</feature>
<evidence type="ECO:0000256" key="4">
    <source>
        <dbReference type="ARBA" id="ARBA00022989"/>
    </source>
</evidence>
<feature type="transmembrane region" description="Helical" evidence="6">
    <location>
        <begin position="321"/>
        <end position="343"/>
    </location>
</feature>
<dbReference type="EMBL" id="JBHUCO010000075">
    <property type="protein sequence ID" value="MFD1524067.1"/>
    <property type="molecule type" value="Genomic_DNA"/>
</dbReference>
<protein>
    <submittedName>
        <fullName evidence="7">MFS transporter</fullName>
    </submittedName>
</protein>
<name>A0ABW4FBB1_9PSEU</name>
<comment type="subcellular location">
    <subcellularLocation>
        <location evidence="1">Cell membrane</location>
        <topology evidence="1">Multi-pass membrane protein</topology>
    </subcellularLocation>
</comment>
<evidence type="ECO:0000256" key="1">
    <source>
        <dbReference type="ARBA" id="ARBA00004651"/>
    </source>
</evidence>
<keyword evidence="8" id="KW-1185">Reference proteome</keyword>
<feature type="transmembrane region" description="Helical" evidence="6">
    <location>
        <begin position="47"/>
        <end position="68"/>
    </location>
</feature>
<evidence type="ECO:0000256" key="5">
    <source>
        <dbReference type="ARBA" id="ARBA00023136"/>
    </source>
</evidence>
<dbReference type="PANTHER" id="PTHR23513:SF11">
    <property type="entry name" value="STAPHYLOFERRIN A TRANSPORTER"/>
    <property type="match status" value="1"/>
</dbReference>
<feature type="transmembrane region" description="Helical" evidence="6">
    <location>
        <begin position="355"/>
        <end position="377"/>
    </location>
</feature>
<reference evidence="8" key="1">
    <citation type="journal article" date="2019" name="Int. J. Syst. Evol. Microbiol.">
        <title>The Global Catalogue of Microorganisms (GCM) 10K type strain sequencing project: providing services to taxonomists for standard genome sequencing and annotation.</title>
        <authorList>
            <consortium name="The Broad Institute Genomics Platform"/>
            <consortium name="The Broad Institute Genome Sequencing Center for Infectious Disease"/>
            <person name="Wu L."/>
            <person name="Ma J."/>
        </authorList>
    </citation>
    <scope>NUCLEOTIDE SEQUENCE [LARGE SCALE GENOMIC DNA]</scope>
    <source>
        <strain evidence="8">CCM 7043</strain>
    </source>
</reference>
<evidence type="ECO:0000313" key="8">
    <source>
        <dbReference type="Proteomes" id="UP001597114"/>
    </source>
</evidence>
<dbReference type="InterPro" id="IPR011701">
    <property type="entry name" value="MFS"/>
</dbReference>
<comment type="caution">
    <text evidence="7">The sequence shown here is derived from an EMBL/GenBank/DDBJ whole genome shotgun (WGS) entry which is preliminary data.</text>
</comment>
<feature type="transmembrane region" description="Helical" evidence="6">
    <location>
        <begin position="89"/>
        <end position="117"/>
    </location>
</feature>
<feature type="transmembrane region" description="Helical" evidence="6">
    <location>
        <begin position="265"/>
        <end position="284"/>
    </location>
</feature>
<dbReference type="CDD" id="cd06173">
    <property type="entry name" value="MFS_MefA_like"/>
    <property type="match status" value="1"/>
</dbReference>
<keyword evidence="5 6" id="KW-0472">Membrane</keyword>
<accession>A0ABW4FBB1</accession>
<organism evidence="7 8">
    <name type="scientific">Pseudonocardia yunnanensis</name>
    <dbReference type="NCBI Taxonomy" id="58107"/>
    <lineage>
        <taxon>Bacteria</taxon>
        <taxon>Bacillati</taxon>
        <taxon>Actinomycetota</taxon>
        <taxon>Actinomycetes</taxon>
        <taxon>Pseudonocardiales</taxon>
        <taxon>Pseudonocardiaceae</taxon>
        <taxon>Pseudonocardia</taxon>
    </lineage>
</organism>
<keyword evidence="2" id="KW-1003">Cell membrane</keyword>
<dbReference type="Pfam" id="PF07690">
    <property type="entry name" value="MFS_1"/>
    <property type="match status" value="1"/>
</dbReference>
<evidence type="ECO:0000256" key="2">
    <source>
        <dbReference type="ARBA" id="ARBA00022475"/>
    </source>
</evidence>
<evidence type="ECO:0000256" key="6">
    <source>
        <dbReference type="SAM" id="Phobius"/>
    </source>
</evidence>
<feature type="transmembrane region" description="Helical" evidence="6">
    <location>
        <begin position="234"/>
        <end position="253"/>
    </location>
</feature>
<keyword evidence="3 6" id="KW-0812">Transmembrane</keyword>
<evidence type="ECO:0000313" key="7">
    <source>
        <dbReference type="EMBL" id="MFD1524067.1"/>
    </source>
</evidence>
<dbReference type="SUPFAM" id="SSF103473">
    <property type="entry name" value="MFS general substrate transporter"/>
    <property type="match status" value="1"/>
</dbReference>